<feature type="compositionally biased region" description="Polar residues" evidence="1">
    <location>
        <begin position="1"/>
        <end position="26"/>
    </location>
</feature>
<dbReference type="RefSeq" id="XP_064725118.1">
    <property type="nucleotide sequence ID" value="XM_064879165.1"/>
</dbReference>
<keyword evidence="2" id="KW-1133">Transmembrane helix</keyword>
<feature type="transmembrane region" description="Helical" evidence="2">
    <location>
        <begin position="68"/>
        <end position="91"/>
    </location>
</feature>
<keyword evidence="2" id="KW-0812">Transmembrane</keyword>
<gene>
    <name evidence="3" type="ORF">PMZ80_010777</name>
</gene>
<feature type="transmembrane region" description="Helical" evidence="2">
    <location>
        <begin position="172"/>
        <end position="197"/>
    </location>
</feature>
<accession>A0ABR0R9Z8</accession>
<keyword evidence="4" id="KW-1185">Reference proteome</keyword>
<comment type="caution">
    <text evidence="3">The sequence shown here is derived from an EMBL/GenBank/DDBJ whole genome shotgun (WGS) entry which is preliminary data.</text>
</comment>
<evidence type="ECO:0000256" key="2">
    <source>
        <dbReference type="SAM" id="Phobius"/>
    </source>
</evidence>
<evidence type="ECO:0000256" key="1">
    <source>
        <dbReference type="SAM" id="MobiDB-lite"/>
    </source>
</evidence>
<feature type="region of interest" description="Disordered" evidence="1">
    <location>
        <begin position="1"/>
        <end position="28"/>
    </location>
</feature>
<dbReference type="Proteomes" id="UP001334248">
    <property type="component" value="Unassembled WGS sequence"/>
</dbReference>
<proteinExistence type="predicted"/>
<protein>
    <submittedName>
        <fullName evidence="3">Uncharacterized protein</fullName>
    </submittedName>
</protein>
<reference evidence="3 4" key="1">
    <citation type="journal article" date="2023" name="Res Sq">
        <title>Genomic and morphological characterization of Knufia obscura isolated from the Mars 2020 spacecraft assembly facility.</title>
        <authorList>
            <person name="Chander A.M."/>
            <person name="Teixeira M.M."/>
            <person name="Singh N.K."/>
            <person name="Williams M.P."/>
            <person name="Parker C.W."/>
            <person name="Leo P."/>
            <person name="Stajich J.E."/>
            <person name="Torok T."/>
            <person name="Tighe S."/>
            <person name="Mason C.E."/>
            <person name="Venkateswaran K."/>
        </authorList>
    </citation>
    <scope>NUCLEOTIDE SEQUENCE [LARGE SCALE GENOMIC DNA]</scope>
    <source>
        <strain evidence="3 4">CCFEE 5817</strain>
    </source>
</reference>
<dbReference type="EMBL" id="JAVHJV010000020">
    <property type="protein sequence ID" value="KAK5937028.1"/>
    <property type="molecule type" value="Genomic_DNA"/>
</dbReference>
<organism evidence="3 4">
    <name type="scientific">Knufia obscura</name>
    <dbReference type="NCBI Taxonomy" id="1635080"/>
    <lineage>
        <taxon>Eukaryota</taxon>
        <taxon>Fungi</taxon>
        <taxon>Dikarya</taxon>
        <taxon>Ascomycota</taxon>
        <taxon>Pezizomycotina</taxon>
        <taxon>Eurotiomycetes</taxon>
        <taxon>Chaetothyriomycetidae</taxon>
        <taxon>Chaetothyriales</taxon>
        <taxon>Trichomeriaceae</taxon>
        <taxon>Knufia</taxon>
    </lineage>
</organism>
<evidence type="ECO:0000313" key="4">
    <source>
        <dbReference type="Proteomes" id="UP001334248"/>
    </source>
</evidence>
<sequence>MKYQQLPSARGSTSTSPDRAITSQEQPARHRFPRVHLSAAQQAAKWVAKHEPPKVGLYGRRKELFLHFFYRIIPSFSVIALLVLNLRTTYIGDVSPAVLNAFQFAAKGLEVTVQTSLAVIMFQLIMLQALGTQHLPFGGLTSVYQVRDISLLWSLNFWGMLSSKHFRTWKGILQAATFIVISILMACVGPAGAVAMIPGVIEYPTASRLVLVGNPELFFPPRVQLLNGTLTNGETVRSYFDQISSLANLETGDSRFEISNSDGVRVLAASSNTAGNETNFTATLSSLSTMQAFLTSERRSKANNSWAMADSLQPYVQLACTSNYNMDTSHLSFSKNNENLNNLFKYEDLPLNASDGISAHGFPFVAFKDGWTSNITGVSDLTVVSNLLTVLKPSMTAYNQSLIIIAATHVSYEPEKSIWIQADACTLSAYWKQARIYYTVESSTFQSRLPLDTKLHENGVPIYIDLDWARSIIGLFQTDQSGTLSSLPSTKTLSTIFTLALAGVTNESGVAWYFEDFSTASAHLTAEQIGSLKSLIRINATSEDEYDDVIVTYSMNWTDLSTTAHYTTNAFKTGYGYDSNESTVRISIAVLATYLLVVMVYCCSLVMHGKIPDGWKSVGELVMLALHSQRPSHVEGTSVGVHTIAIYQKPVGIRVGREDTAELVFLDDPTVKDDSYALIEPNRKY</sequence>
<dbReference type="GeneID" id="90004226"/>
<name>A0ABR0R9Z8_9EURO</name>
<keyword evidence="2" id="KW-0472">Membrane</keyword>
<evidence type="ECO:0000313" key="3">
    <source>
        <dbReference type="EMBL" id="KAK5937028.1"/>
    </source>
</evidence>
<feature type="transmembrane region" description="Helical" evidence="2">
    <location>
        <begin position="111"/>
        <end position="130"/>
    </location>
</feature>